<dbReference type="Gene3D" id="1.10.260.40">
    <property type="entry name" value="lambda repressor-like DNA-binding domains"/>
    <property type="match status" value="1"/>
</dbReference>
<evidence type="ECO:0000256" key="1">
    <source>
        <dbReference type="ARBA" id="ARBA00023015"/>
    </source>
</evidence>
<keyword evidence="3" id="KW-0804">Transcription</keyword>
<dbReference type="InterPro" id="IPR000843">
    <property type="entry name" value="HTH_LacI"/>
</dbReference>
<dbReference type="Gene3D" id="3.40.50.2300">
    <property type="match status" value="2"/>
</dbReference>
<feature type="domain" description="HTH lacI-type" evidence="4">
    <location>
        <begin position="4"/>
        <end position="58"/>
    </location>
</feature>
<keyword evidence="2 6" id="KW-0238">DNA-binding</keyword>
<dbReference type="PROSITE" id="PS50943">
    <property type="entry name" value="HTH_CROC1"/>
    <property type="match status" value="1"/>
</dbReference>
<proteinExistence type="predicted"/>
<keyword evidence="1" id="KW-0805">Transcription regulation</keyword>
<dbReference type="InterPro" id="IPR028082">
    <property type="entry name" value="Peripla_BP_I"/>
</dbReference>
<evidence type="ECO:0000313" key="7">
    <source>
        <dbReference type="Proteomes" id="UP001438953"/>
    </source>
</evidence>
<dbReference type="EMBL" id="JAYWLC010000019">
    <property type="protein sequence ID" value="MER5173458.1"/>
    <property type="molecule type" value="Genomic_DNA"/>
</dbReference>
<dbReference type="RefSeq" id="WP_339115152.1">
    <property type="nucleotide sequence ID" value="NZ_JAYWLC010000019.1"/>
</dbReference>
<evidence type="ECO:0000259" key="4">
    <source>
        <dbReference type="PROSITE" id="PS50932"/>
    </source>
</evidence>
<dbReference type="PANTHER" id="PTHR30146">
    <property type="entry name" value="LACI-RELATED TRANSCRIPTIONAL REPRESSOR"/>
    <property type="match status" value="1"/>
</dbReference>
<dbReference type="PRINTS" id="PR00036">
    <property type="entry name" value="HTHLACI"/>
</dbReference>
<dbReference type="Pfam" id="PF13407">
    <property type="entry name" value="Peripla_BP_4"/>
    <property type="match status" value="1"/>
</dbReference>
<reference evidence="6 7" key="1">
    <citation type="submission" date="2024-06" db="EMBL/GenBank/DDBJ databases">
        <title>Thioclava kandeliae sp. nov. from a rhizosphere soil sample of Kandelia candel in a mangrove.</title>
        <authorList>
            <person name="Mu T."/>
        </authorList>
    </citation>
    <scope>NUCLEOTIDE SEQUENCE [LARGE SCALE GENOMIC DNA]</scope>
    <source>
        <strain evidence="6 7">CPCC 100088</strain>
    </source>
</reference>
<accession>A0ABV1SKN0</accession>
<dbReference type="InterPro" id="IPR001387">
    <property type="entry name" value="Cro/C1-type_HTH"/>
</dbReference>
<evidence type="ECO:0000256" key="3">
    <source>
        <dbReference type="ARBA" id="ARBA00023163"/>
    </source>
</evidence>
<dbReference type="CDD" id="cd01392">
    <property type="entry name" value="HTH_LacI"/>
    <property type="match status" value="1"/>
</dbReference>
<evidence type="ECO:0000259" key="5">
    <source>
        <dbReference type="PROSITE" id="PS50943"/>
    </source>
</evidence>
<dbReference type="InterPro" id="IPR025997">
    <property type="entry name" value="SBP_2_dom"/>
</dbReference>
<dbReference type="Pfam" id="PF00356">
    <property type="entry name" value="LacI"/>
    <property type="match status" value="1"/>
</dbReference>
<organism evidence="6 7">
    <name type="scientific">Thioclava kandeliae</name>
    <dbReference type="NCBI Taxonomy" id="3070818"/>
    <lineage>
        <taxon>Bacteria</taxon>
        <taxon>Pseudomonadati</taxon>
        <taxon>Pseudomonadota</taxon>
        <taxon>Alphaproteobacteria</taxon>
        <taxon>Rhodobacterales</taxon>
        <taxon>Paracoccaceae</taxon>
        <taxon>Thioclava</taxon>
    </lineage>
</organism>
<feature type="domain" description="HTH cro/C1-type" evidence="5">
    <location>
        <begin position="5"/>
        <end position="48"/>
    </location>
</feature>
<dbReference type="PROSITE" id="PS50932">
    <property type="entry name" value="HTH_LACI_2"/>
    <property type="match status" value="1"/>
</dbReference>
<dbReference type="InterPro" id="IPR010982">
    <property type="entry name" value="Lambda_DNA-bd_dom_sf"/>
</dbReference>
<evidence type="ECO:0000256" key="2">
    <source>
        <dbReference type="ARBA" id="ARBA00023125"/>
    </source>
</evidence>
<comment type="caution">
    <text evidence="6">The sequence shown here is derived from an EMBL/GenBank/DDBJ whole genome shotgun (WGS) entry which is preliminary data.</text>
</comment>
<sequence length="342" mass="37588">MGRPTITDLARAAGVSVATVDRVLNGRSPVREETAKKVHQAAVTIGYHGSNMIRQRILADRPTLRLGVVLQKPRHSFYLEFISAFERQVQAILTRRIQLVFHHPQSTDPAELADILEGLTGRVDAVAATGVDHHRITAAVGVLKAAGIPVFSLLSDFAQGVRESYFGMNNLKIGRQAGWCISKISKRPGKVALFIGSSRYHGHVMRETGFRSYLRDVAPEFEMIDTQINLETRALTHEATLELLDRHPDLCGLYVAGGGMEGAISALRETRGPEEVLLIVNELTPESRLALQDGYAAMVFGTPIEDLVRELLDVIVSTHENGTAAVPGQRFFPPQLWTSEIV</sequence>
<evidence type="ECO:0000313" key="6">
    <source>
        <dbReference type="EMBL" id="MER5173458.1"/>
    </source>
</evidence>
<dbReference type="PROSITE" id="PS00356">
    <property type="entry name" value="HTH_LACI_1"/>
    <property type="match status" value="1"/>
</dbReference>
<dbReference type="GO" id="GO:0003677">
    <property type="term" value="F:DNA binding"/>
    <property type="evidence" value="ECO:0007669"/>
    <property type="project" value="UniProtKB-KW"/>
</dbReference>
<dbReference type="CDD" id="cd06307">
    <property type="entry name" value="PBP1_sugar_binding"/>
    <property type="match status" value="1"/>
</dbReference>
<dbReference type="SMART" id="SM00354">
    <property type="entry name" value="HTH_LACI"/>
    <property type="match status" value="1"/>
</dbReference>
<keyword evidence="7" id="KW-1185">Reference proteome</keyword>
<name>A0ABV1SKN0_9RHOB</name>
<dbReference type="PANTHER" id="PTHR30146:SF152">
    <property type="entry name" value="TRANSCRIPTIONAL REGULATORY PROTEIN"/>
    <property type="match status" value="1"/>
</dbReference>
<dbReference type="Proteomes" id="UP001438953">
    <property type="component" value="Unassembled WGS sequence"/>
</dbReference>
<dbReference type="SUPFAM" id="SSF47413">
    <property type="entry name" value="lambda repressor-like DNA-binding domains"/>
    <property type="match status" value="1"/>
</dbReference>
<protein>
    <submittedName>
        <fullName evidence="6">LacI family DNA-binding transcriptional regulator</fullName>
    </submittedName>
</protein>
<dbReference type="SUPFAM" id="SSF53822">
    <property type="entry name" value="Periplasmic binding protein-like I"/>
    <property type="match status" value="1"/>
</dbReference>
<gene>
    <name evidence="6" type="ORF">VSX56_16965</name>
</gene>